<feature type="region of interest" description="Disordered" evidence="3">
    <location>
        <begin position="36"/>
        <end position="71"/>
    </location>
</feature>
<comment type="similarity">
    <text evidence="2">Belongs to the peptidase S26 family.</text>
</comment>
<dbReference type="SUPFAM" id="SSF51306">
    <property type="entry name" value="LexA/Signal peptidase"/>
    <property type="match status" value="1"/>
</dbReference>
<protein>
    <recommendedName>
        <fullName evidence="1 2">Signal peptidase I</fullName>
        <ecNumber evidence="2">3.4.21.89</ecNumber>
    </recommendedName>
</protein>
<reference evidence="5 6" key="2">
    <citation type="submission" date="2018-03" db="EMBL/GenBank/DDBJ databases">
        <authorList>
            <person name="Keele B.F."/>
        </authorList>
    </citation>
    <scope>NUCLEOTIDE SEQUENCE [LARGE SCALE GENOMIC DNA]</scope>
    <source>
        <strain evidence="5 6">D13</strain>
    </source>
</reference>
<dbReference type="GO" id="GO:0016020">
    <property type="term" value="C:membrane"/>
    <property type="evidence" value="ECO:0007669"/>
    <property type="project" value="UniProtKB-SubCell"/>
</dbReference>
<evidence type="ECO:0000256" key="3">
    <source>
        <dbReference type="SAM" id="MobiDB-lite"/>
    </source>
</evidence>
<dbReference type="InterPro" id="IPR019533">
    <property type="entry name" value="Peptidase_S26"/>
</dbReference>
<reference evidence="5 6" key="1">
    <citation type="submission" date="2018-03" db="EMBL/GenBank/DDBJ databases">
        <title>Ahniella affigens gen. nov., sp. nov., a gammaproteobacterium isolated from sandy soil near a stream.</title>
        <authorList>
            <person name="Ko Y."/>
            <person name="Kim J.-H."/>
        </authorList>
    </citation>
    <scope>NUCLEOTIDE SEQUENCE [LARGE SCALE GENOMIC DNA]</scope>
    <source>
        <strain evidence="5 6">D13</strain>
    </source>
</reference>
<keyword evidence="2" id="KW-0812">Transmembrane</keyword>
<comment type="caution">
    <text evidence="2">Lacks conserved residue(s) required for the propagation of feature annotation.</text>
</comment>
<dbReference type="OrthoDB" id="5360818at2"/>
<proteinExistence type="inferred from homology"/>
<keyword evidence="2" id="KW-0378">Hydrolase</keyword>
<comment type="subcellular location">
    <subcellularLocation>
        <location evidence="2">Membrane</location>
        <topology evidence="2">Multi-pass membrane protein</topology>
    </subcellularLocation>
</comment>
<accession>A0A2P1PWZ1</accession>
<evidence type="ECO:0000256" key="1">
    <source>
        <dbReference type="ARBA" id="ARBA00019232"/>
    </source>
</evidence>
<feature type="transmembrane region" description="Helical" evidence="2">
    <location>
        <begin position="112"/>
        <end position="131"/>
    </location>
</feature>
<dbReference type="NCBIfam" id="TIGR02227">
    <property type="entry name" value="sigpep_I_bact"/>
    <property type="match status" value="1"/>
</dbReference>
<dbReference type="InterPro" id="IPR036286">
    <property type="entry name" value="LexA/Signal_pep-like_sf"/>
</dbReference>
<keyword evidence="6" id="KW-1185">Reference proteome</keyword>
<dbReference type="GO" id="GO:0009003">
    <property type="term" value="F:signal peptidase activity"/>
    <property type="evidence" value="ECO:0007669"/>
    <property type="project" value="UniProtKB-EC"/>
</dbReference>
<dbReference type="GO" id="GO:0006465">
    <property type="term" value="P:signal peptide processing"/>
    <property type="evidence" value="ECO:0007669"/>
    <property type="project" value="InterPro"/>
</dbReference>
<name>A0A2P1PWZ1_9GAMM</name>
<evidence type="ECO:0000313" key="5">
    <source>
        <dbReference type="EMBL" id="AVP99324.1"/>
    </source>
</evidence>
<dbReference type="Gene3D" id="2.10.109.10">
    <property type="entry name" value="Umud Fragment, subunit A"/>
    <property type="match status" value="1"/>
</dbReference>
<gene>
    <name evidence="5" type="primary">lepB</name>
    <name evidence="5" type="ORF">C7S18_20065</name>
</gene>
<dbReference type="Proteomes" id="UP000241074">
    <property type="component" value="Chromosome"/>
</dbReference>
<dbReference type="EC" id="3.4.21.89" evidence="2"/>
<keyword evidence="2" id="KW-1133">Transmembrane helix</keyword>
<dbReference type="EMBL" id="CP027860">
    <property type="protein sequence ID" value="AVP99324.1"/>
    <property type="molecule type" value="Genomic_DNA"/>
</dbReference>
<dbReference type="Pfam" id="PF10502">
    <property type="entry name" value="Peptidase_S26"/>
    <property type="match status" value="1"/>
</dbReference>
<keyword evidence="2" id="KW-0472">Membrane</keyword>
<keyword evidence="2" id="KW-0645">Protease</keyword>
<dbReference type="GO" id="GO:0004252">
    <property type="term" value="F:serine-type endopeptidase activity"/>
    <property type="evidence" value="ECO:0007669"/>
    <property type="project" value="InterPro"/>
</dbReference>
<dbReference type="InterPro" id="IPR000223">
    <property type="entry name" value="Pept_S26A_signal_pept_1"/>
</dbReference>
<sequence>MPSRPCSPSAPRRGHNESRLEALVCVRAAAGPVRTAPMAAAGAGNGHGRRARSRCDRHQAERRTRHGSGYSASRCDCRPTVSARLYRARPSLRIGRAIGTNGAAMSKRRPRVATLAMLALLFGSFWLLPWVNARVGLGVDWQREPSNPFRVYLHLKRSADLERGDYVPFAMHGMAPLIPDDTLFVKQLIGVAGDRLEIRQQALYVNDQRVAIINPVILAKAGLLQSRLADQAVIPEGEVLLLGVAPNSFDSRYFGLIHRTQLRGQALPLW</sequence>
<dbReference type="AlphaFoldDB" id="A0A2P1PWZ1"/>
<evidence type="ECO:0000256" key="2">
    <source>
        <dbReference type="RuleBase" id="RU362042"/>
    </source>
</evidence>
<evidence type="ECO:0000259" key="4">
    <source>
        <dbReference type="Pfam" id="PF10502"/>
    </source>
</evidence>
<evidence type="ECO:0000313" key="6">
    <source>
        <dbReference type="Proteomes" id="UP000241074"/>
    </source>
</evidence>
<organism evidence="5 6">
    <name type="scientific">Ahniella affigens</name>
    <dbReference type="NCBI Taxonomy" id="2021234"/>
    <lineage>
        <taxon>Bacteria</taxon>
        <taxon>Pseudomonadati</taxon>
        <taxon>Pseudomonadota</taxon>
        <taxon>Gammaproteobacteria</taxon>
        <taxon>Lysobacterales</taxon>
        <taxon>Rhodanobacteraceae</taxon>
        <taxon>Ahniella</taxon>
    </lineage>
</organism>
<comment type="catalytic activity">
    <reaction evidence="2">
        <text>Cleavage of hydrophobic, N-terminal signal or leader sequences from secreted and periplasmic proteins.</text>
        <dbReference type="EC" id="3.4.21.89"/>
    </reaction>
</comment>
<feature type="domain" description="Peptidase S26" evidence="4">
    <location>
        <begin position="156"/>
        <end position="269"/>
    </location>
</feature>
<feature type="compositionally biased region" description="Basic and acidic residues" evidence="3">
    <location>
        <begin position="53"/>
        <end position="62"/>
    </location>
</feature>
<dbReference type="KEGG" id="xba:C7S18_20065"/>